<dbReference type="InterPro" id="IPR037523">
    <property type="entry name" value="VOC_core"/>
</dbReference>
<keyword evidence="3" id="KW-1185">Reference proteome</keyword>
<sequence>MKKTAGIHHISAIVGHPQENVDFYTAVLGLRLVKKTVNFDDPGTYHLYFGDETGKPGTIITFFPWARGRQGKIGDGQVGVTSYAVPIGAMPFWEKRLTKFNIDFTKDERFGETYISFADPHGLQLEIVERKAGEQNSWTFGEVTPNVAIKGFGGATLLSAEPVKTVQLLEEGMGLRKVGEEGDIIRLAAYSDIGNIIDIKTTSIGRGTMGVGTVHHIAWRAEDDADQSDWQQYLQKHGYGVTPVKDRNYFHSVYFREHGEILFEIATDSPGFAIDESTESLGENLKLPPQYEVHRQKLENSLIPIEVREFD</sequence>
<dbReference type="PANTHER" id="PTHR36110">
    <property type="entry name" value="RING-CLEAVING DIOXYGENASE MHQE-RELATED"/>
    <property type="match status" value="1"/>
</dbReference>
<dbReference type="AlphaFoldDB" id="A0A9W5U164"/>
<dbReference type="SUPFAM" id="SSF54593">
    <property type="entry name" value="Glyoxalase/Bleomycin resistance protein/Dihydroxybiphenyl dioxygenase"/>
    <property type="match status" value="1"/>
</dbReference>
<protein>
    <submittedName>
        <fullName evidence="2">Ring-cleaving dioxygenase MhqO</fullName>
    </submittedName>
</protein>
<proteinExistence type="predicted"/>
<dbReference type="CDD" id="cd08346">
    <property type="entry name" value="PcpA_N_like"/>
    <property type="match status" value="1"/>
</dbReference>
<dbReference type="PROSITE" id="PS51819">
    <property type="entry name" value="VOC"/>
    <property type="match status" value="2"/>
</dbReference>
<dbReference type="Pfam" id="PF00903">
    <property type="entry name" value="Glyoxalase"/>
    <property type="match status" value="2"/>
</dbReference>
<dbReference type="CDD" id="cd08347">
    <property type="entry name" value="PcpA_C_like"/>
    <property type="match status" value="1"/>
</dbReference>
<reference evidence="2" key="2">
    <citation type="submission" date="2020-09" db="EMBL/GenBank/DDBJ databases">
        <authorList>
            <person name="Sun Q."/>
            <person name="Zhou Y."/>
        </authorList>
    </citation>
    <scope>NUCLEOTIDE SEQUENCE</scope>
    <source>
        <strain evidence="2">CGMCC 1.15454</strain>
    </source>
</reference>
<keyword evidence="2" id="KW-0223">Dioxygenase</keyword>
<evidence type="ECO:0000313" key="3">
    <source>
        <dbReference type="Proteomes" id="UP000621492"/>
    </source>
</evidence>
<reference evidence="2" key="1">
    <citation type="journal article" date="2014" name="Int. J. Syst. Evol. Microbiol.">
        <title>Complete genome sequence of Corynebacterium casei LMG S-19264T (=DSM 44701T), isolated from a smear-ripened cheese.</title>
        <authorList>
            <consortium name="US DOE Joint Genome Institute (JGI-PGF)"/>
            <person name="Walter F."/>
            <person name="Albersmeier A."/>
            <person name="Kalinowski J."/>
            <person name="Ruckert C."/>
        </authorList>
    </citation>
    <scope>NUCLEOTIDE SEQUENCE</scope>
    <source>
        <strain evidence="2">CGMCC 1.15454</strain>
    </source>
</reference>
<name>A0A9W5U164_9BACI</name>
<feature type="domain" description="VOC" evidence="1">
    <location>
        <begin position="6"/>
        <end position="130"/>
    </location>
</feature>
<dbReference type="Proteomes" id="UP000621492">
    <property type="component" value="Unassembled WGS sequence"/>
</dbReference>
<accession>A0A9W5U164</accession>
<dbReference type="PANTHER" id="PTHR36110:SF2">
    <property type="entry name" value="RING-CLEAVING DIOXYGENASE MHQE-RELATED"/>
    <property type="match status" value="1"/>
</dbReference>
<dbReference type="InterPro" id="IPR029068">
    <property type="entry name" value="Glyas_Bleomycin-R_OHBP_Dase"/>
</dbReference>
<dbReference type="InterPro" id="IPR004360">
    <property type="entry name" value="Glyas_Fos-R_dOase_dom"/>
</dbReference>
<evidence type="ECO:0000259" key="1">
    <source>
        <dbReference type="PROSITE" id="PS51819"/>
    </source>
</evidence>
<dbReference type="GO" id="GO:0051213">
    <property type="term" value="F:dioxygenase activity"/>
    <property type="evidence" value="ECO:0007669"/>
    <property type="project" value="UniProtKB-KW"/>
</dbReference>
<dbReference type="Gene3D" id="3.10.180.10">
    <property type="entry name" value="2,3-Dihydroxybiphenyl 1,2-Dioxygenase, domain 1"/>
    <property type="match status" value="2"/>
</dbReference>
<comment type="caution">
    <text evidence="2">The sequence shown here is derived from an EMBL/GenBank/DDBJ whole genome shotgun (WGS) entry which is preliminary data.</text>
</comment>
<keyword evidence="2" id="KW-0560">Oxidoreductase</keyword>
<dbReference type="InterPro" id="IPR052537">
    <property type="entry name" value="Extradiol_RC_dioxygenase"/>
</dbReference>
<gene>
    <name evidence="2" type="primary">mhqO</name>
    <name evidence="2" type="ORF">GCM10011409_40390</name>
</gene>
<evidence type="ECO:0000313" key="2">
    <source>
        <dbReference type="EMBL" id="GGB58832.1"/>
    </source>
</evidence>
<feature type="domain" description="VOC" evidence="1">
    <location>
        <begin position="151"/>
        <end position="268"/>
    </location>
</feature>
<dbReference type="RefSeq" id="WP_088051297.1">
    <property type="nucleotide sequence ID" value="NZ_BMJD01000051.1"/>
</dbReference>
<organism evidence="2 3">
    <name type="scientific">Lentibacillus populi</name>
    <dbReference type="NCBI Taxonomy" id="1827502"/>
    <lineage>
        <taxon>Bacteria</taxon>
        <taxon>Bacillati</taxon>
        <taxon>Bacillota</taxon>
        <taxon>Bacilli</taxon>
        <taxon>Bacillales</taxon>
        <taxon>Bacillaceae</taxon>
        <taxon>Lentibacillus</taxon>
    </lineage>
</organism>
<dbReference type="EMBL" id="BMJD01000051">
    <property type="protein sequence ID" value="GGB58832.1"/>
    <property type="molecule type" value="Genomic_DNA"/>
</dbReference>